<comment type="caution">
    <text evidence="2">The sequence shown here is derived from an EMBL/GenBank/DDBJ whole genome shotgun (WGS) entry which is preliminary data.</text>
</comment>
<sequence length="242" mass="27106">MDAYETRKPFIHPQLAHRQSPCPKADEPHELAPPRHGDHERTQPLPRHTAPSAVGTRTQTPQPAQPTHLPASIGRQAARLFRQNHEPRWQEHGHSRYARLPLRDRGRGASITGTRACPRQAPASRGPRRHGPRIAIHERFQHPRRAQGGARSRGTAGADRGRETPARGRGGQGSVAGAIHCRAAHHHWHGFCCEDCVGICKRCARRCVLIALRYEALVFMGGWRCLFTWLGMENSWRCGGRP</sequence>
<dbReference type="EMBL" id="JBBPEH010000011">
    <property type="protein sequence ID" value="KAK7532445.1"/>
    <property type="molecule type" value="Genomic_DNA"/>
</dbReference>
<feature type="region of interest" description="Disordered" evidence="1">
    <location>
        <begin position="107"/>
        <end position="174"/>
    </location>
</feature>
<dbReference type="RefSeq" id="XP_066652113.1">
    <property type="nucleotide sequence ID" value="XM_066793689.1"/>
</dbReference>
<dbReference type="Proteomes" id="UP001360953">
    <property type="component" value="Unassembled WGS sequence"/>
</dbReference>
<evidence type="ECO:0000256" key="1">
    <source>
        <dbReference type="SAM" id="MobiDB-lite"/>
    </source>
</evidence>
<gene>
    <name evidence="2" type="ORF">J3D65DRAFT_106704</name>
</gene>
<feature type="compositionally biased region" description="Basic and acidic residues" evidence="1">
    <location>
        <begin position="24"/>
        <end position="42"/>
    </location>
</feature>
<organism evidence="2 3">
    <name type="scientific">Phyllosticta citribraziliensis</name>
    <dbReference type="NCBI Taxonomy" id="989973"/>
    <lineage>
        <taxon>Eukaryota</taxon>
        <taxon>Fungi</taxon>
        <taxon>Dikarya</taxon>
        <taxon>Ascomycota</taxon>
        <taxon>Pezizomycotina</taxon>
        <taxon>Dothideomycetes</taxon>
        <taxon>Dothideomycetes incertae sedis</taxon>
        <taxon>Botryosphaeriales</taxon>
        <taxon>Phyllostictaceae</taxon>
        <taxon>Phyllosticta</taxon>
    </lineage>
</organism>
<accession>A0ABR1LCP7</accession>
<dbReference type="GeneID" id="92026595"/>
<keyword evidence="3" id="KW-1185">Reference proteome</keyword>
<proteinExistence type="predicted"/>
<evidence type="ECO:0000313" key="2">
    <source>
        <dbReference type="EMBL" id="KAK7532445.1"/>
    </source>
</evidence>
<reference evidence="2 3" key="1">
    <citation type="submission" date="2024-04" db="EMBL/GenBank/DDBJ databases">
        <title>Phyllosticta paracitricarpa is synonymous to the EU quarantine fungus P. citricarpa based on phylogenomic analyses.</title>
        <authorList>
            <consortium name="Lawrence Berkeley National Laboratory"/>
            <person name="Van ingen-buijs V.A."/>
            <person name="Van westerhoven A.C."/>
            <person name="Haridas S."/>
            <person name="Skiadas P."/>
            <person name="Martin F."/>
            <person name="Groenewald J.Z."/>
            <person name="Crous P.W."/>
            <person name="Seidl M.F."/>
        </authorList>
    </citation>
    <scope>NUCLEOTIDE SEQUENCE [LARGE SCALE GENOMIC DNA]</scope>
    <source>
        <strain evidence="2 3">CPC 17464</strain>
    </source>
</reference>
<name>A0ABR1LCP7_9PEZI</name>
<protein>
    <submittedName>
        <fullName evidence="2">Uncharacterized protein</fullName>
    </submittedName>
</protein>
<feature type="compositionally biased region" description="Low complexity" evidence="1">
    <location>
        <begin position="58"/>
        <end position="67"/>
    </location>
</feature>
<evidence type="ECO:0000313" key="3">
    <source>
        <dbReference type="Proteomes" id="UP001360953"/>
    </source>
</evidence>
<feature type="region of interest" description="Disordered" evidence="1">
    <location>
        <begin position="1"/>
        <end position="69"/>
    </location>
</feature>